<dbReference type="AlphaFoldDB" id="A0A2V1HV81"/>
<evidence type="ECO:0000256" key="6">
    <source>
        <dbReference type="ARBA" id="ARBA00023136"/>
    </source>
</evidence>
<dbReference type="InterPro" id="IPR032816">
    <property type="entry name" value="VTT_dom"/>
</dbReference>
<evidence type="ECO:0000256" key="1">
    <source>
        <dbReference type="ARBA" id="ARBA00004651"/>
    </source>
</evidence>
<feature type="transmembrane region" description="Helical" evidence="7">
    <location>
        <begin position="7"/>
        <end position="26"/>
    </location>
</feature>
<proteinExistence type="inferred from homology"/>
<organism evidence="9 10">
    <name type="scientific">Amnibacterium flavum</name>
    <dbReference type="NCBI Taxonomy" id="2173173"/>
    <lineage>
        <taxon>Bacteria</taxon>
        <taxon>Bacillati</taxon>
        <taxon>Actinomycetota</taxon>
        <taxon>Actinomycetes</taxon>
        <taxon>Micrococcales</taxon>
        <taxon>Microbacteriaceae</taxon>
        <taxon>Amnibacterium</taxon>
    </lineage>
</organism>
<sequence>MFLETSILIGLIVPGDTIVIVSATGVANPFEYWSLIVVVIIGSLAGESVGFLLGRYFGPRLRASRLGARIGHRNWERAEHYLARRGGPAVFISRFLPVLHALIPLTVGMSPMSYRRFISWTAPACTVWAFAYISVAAAAAEGYRSLADRLHYAGYLFVGAIVLFLLVAALIRWLLHRRELRHMNRADDPGEH</sequence>
<dbReference type="GO" id="GO:0005886">
    <property type="term" value="C:plasma membrane"/>
    <property type="evidence" value="ECO:0007669"/>
    <property type="project" value="UniProtKB-SubCell"/>
</dbReference>
<dbReference type="PANTHER" id="PTHR42709">
    <property type="entry name" value="ALKALINE PHOSPHATASE LIKE PROTEIN"/>
    <property type="match status" value="1"/>
</dbReference>
<dbReference type="InterPro" id="IPR051311">
    <property type="entry name" value="DedA_domain"/>
</dbReference>
<keyword evidence="10" id="KW-1185">Reference proteome</keyword>
<evidence type="ECO:0000259" key="8">
    <source>
        <dbReference type="Pfam" id="PF09335"/>
    </source>
</evidence>
<comment type="similarity">
    <text evidence="2">Belongs to the DedA family.</text>
</comment>
<evidence type="ECO:0000256" key="4">
    <source>
        <dbReference type="ARBA" id="ARBA00022692"/>
    </source>
</evidence>
<keyword evidence="3" id="KW-1003">Cell membrane</keyword>
<dbReference type="OrthoDB" id="9813426at2"/>
<protein>
    <submittedName>
        <fullName evidence="9">DedA family protein</fullName>
    </submittedName>
</protein>
<dbReference type="PANTHER" id="PTHR42709:SF6">
    <property type="entry name" value="UNDECAPRENYL PHOSPHATE TRANSPORTER A"/>
    <property type="match status" value="1"/>
</dbReference>
<keyword evidence="6 7" id="KW-0472">Membrane</keyword>
<evidence type="ECO:0000256" key="3">
    <source>
        <dbReference type="ARBA" id="ARBA00022475"/>
    </source>
</evidence>
<evidence type="ECO:0000256" key="7">
    <source>
        <dbReference type="SAM" id="Phobius"/>
    </source>
</evidence>
<feature type="domain" description="VTT" evidence="8">
    <location>
        <begin position="17"/>
        <end position="135"/>
    </location>
</feature>
<name>A0A2V1HV81_9MICO</name>
<gene>
    <name evidence="9" type="ORF">DDQ50_10075</name>
</gene>
<evidence type="ECO:0000256" key="5">
    <source>
        <dbReference type="ARBA" id="ARBA00022989"/>
    </source>
</evidence>
<evidence type="ECO:0000313" key="10">
    <source>
        <dbReference type="Proteomes" id="UP000244893"/>
    </source>
</evidence>
<evidence type="ECO:0000256" key="2">
    <source>
        <dbReference type="ARBA" id="ARBA00010792"/>
    </source>
</evidence>
<feature type="transmembrane region" description="Helical" evidence="7">
    <location>
        <begin position="152"/>
        <end position="175"/>
    </location>
</feature>
<evidence type="ECO:0000313" key="9">
    <source>
        <dbReference type="EMBL" id="PVZ94880.1"/>
    </source>
</evidence>
<feature type="transmembrane region" description="Helical" evidence="7">
    <location>
        <begin position="117"/>
        <end position="140"/>
    </location>
</feature>
<keyword evidence="5 7" id="KW-1133">Transmembrane helix</keyword>
<reference evidence="9 10" key="1">
    <citation type="submission" date="2018-05" db="EMBL/GenBank/DDBJ databases">
        <title>Amnibacterium sp. M8JJ-5, whole genome shotgun sequence.</title>
        <authorList>
            <person name="Tuo L."/>
        </authorList>
    </citation>
    <scope>NUCLEOTIDE SEQUENCE [LARGE SCALE GENOMIC DNA]</scope>
    <source>
        <strain evidence="9 10">M8JJ-5</strain>
    </source>
</reference>
<dbReference type="Proteomes" id="UP000244893">
    <property type="component" value="Unassembled WGS sequence"/>
</dbReference>
<dbReference type="Pfam" id="PF09335">
    <property type="entry name" value="VTT_dom"/>
    <property type="match status" value="1"/>
</dbReference>
<feature type="transmembrane region" description="Helical" evidence="7">
    <location>
        <begin position="32"/>
        <end position="53"/>
    </location>
</feature>
<keyword evidence="4 7" id="KW-0812">Transmembrane</keyword>
<comment type="caution">
    <text evidence="9">The sequence shown here is derived from an EMBL/GenBank/DDBJ whole genome shotgun (WGS) entry which is preliminary data.</text>
</comment>
<accession>A0A2V1HV81</accession>
<comment type="subcellular location">
    <subcellularLocation>
        <location evidence="1">Cell membrane</location>
        <topology evidence="1">Multi-pass membrane protein</topology>
    </subcellularLocation>
</comment>
<dbReference type="EMBL" id="QEOP01000002">
    <property type="protein sequence ID" value="PVZ94880.1"/>
    <property type="molecule type" value="Genomic_DNA"/>
</dbReference>